<evidence type="ECO:0000256" key="8">
    <source>
        <dbReference type="SAM" id="Phobius"/>
    </source>
</evidence>
<evidence type="ECO:0000256" key="1">
    <source>
        <dbReference type="ARBA" id="ARBA00004141"/>
    </source>
</evidence>
<sequence length="376" mass="41310">MSTVTDQHRGTTSAEIDPTEERRLVWKLDLHLLPLMAMVYLLQYLDKHAINCAAASKLIPALELGIDDFINAFSLFYIGQVIADYPVAYILSRYHFPHFVIGATVIAWSVAETCVGALSSDTENKLMGFSVTRFFLGVSESAISPSFVVLISNWYRRREHPERVAAWMCMNGIGQMIISGGFAAQSNDLFLYNLPTGGFSFATVWISALIPRFFPGTRIYTATALTLLPLAGSSLIVALPLFRPTPPVRWEVVIATWLANAGSAPLCACASLVASNVKGNTKKSVVSTGFFVALCVGGVISPHAWKETDQQPWIKGSILSVGGWVVLIVILIVYLSVVKRENKKRDRMAEEGEAEVELSEDSDLTDKEDSGFRYST</sequence>
<dbReference type="PANTHER" id="PTHR43791:SF103">
    <property type="entry name" value="MAJOR FACILITATOR SUPERFAMILY (MFS) PROFILE DOMAIN-CONTAINING PROTEIN-RELATED"/>
    <property type="match status" value="1"/>
</dbReference>
<name>A0A9P5AMR2_9HYPO</name>
<evidence type="ECO:0000313" key="10">
    <source>
        <dbReference type="Proteomes" id="UP000730481"/>
    </source>
</evidence>
<feature type="compositionally biased region" description="Acidic residues" evidence="7">
    <location>
        <begin position="351"/>
        <end position="363"/>
    </location>
</feature>
<dbReference type="EMBL" id="PVQB02000197">
    <property type="protein sequence ID" value="KAF4341344.1"/>
    <property type="molecule type" value="Genomic_DNA"/>
</dbReference>
<feature type="transmembrane region" description="Helical" evidence="8">
    <location>
        <begin position="190"/>
        <end position="210"/>
    </location>
</feature>
<feature type="transmembrane region" description="Helical" evidence="8">
    <location>
        <begin position="164"/>
        <end position="184"/>
    </location>
</feature>
<evidence type="ECO:0000256" key="2">
    <source>
        <dbReference type="ARBA" id="ARBA00022448"/>
    </source>
</evidence>
<feature type="transmembrane region" description="Helical" evidence="8">
    <location>
        <begin position="222"/>
        <end position="242"/>
    </location>
</feature>
<accession>A0A9P5AMR2</accession>
<keyword evidence="3 8" id="KW-0812">Transmembrane</keyword>
<keyword evidence="6" id="KW-0325">Glycoprotein</keyword>
<feature type="transmembrane region" description="Helical" evidence="8">
    <location>
        <begin position="99"/>
        <end position="119"/>
    </location>
</feature>
<feature type="transmembrane region" description="Helical" evidence="8">
    <location>
        <begin position="254"/>
        <end position="273"/>
    </location>
</feature>
<dbReference type="Proteomes" id="UP000730481">
    <property type="component" value="Unassembled WGS sequence"/>
</dbReference>
<keyword evidence="2" id="KW-0813">Transport</keyword>
<evidence type="ECO:0000256" key="6">
    <source>
        <dbReference type="ARBA" id="ARBA00023180"/>
    </source>
</evidence>
<feature type="region of interest" description="Disordered" evidence="7">
    <location>
        <begin position="344"/>
        <end position="376"/>
    </location>
</feature>
<keyword evidence="5 8" id="KW-0472">Membrane</keyword>
<dbReference type="InterPro" id="IPR011701">
    <property type="entry name" value="MFS"/>
</dbReference>
<feature type="transmembrane region" description="Helical" evidence="8">
    <location>
        <begin position="285"/>
        <end position="305"/>
    </location>
</feature>
<feature type="compositionally biased region" description="Basic and acidic residues" evidence="7">
    <location>
        <begin position="364"/>
        <end position="376"/>
    </location>
</feature>
<dbReference type="Pfam" id="PF07690">
    <property type="entry name" value="MFS_1"/>
    <property type="match status" value="1"/>
</dbReference>
<reference evidence="9" key="1">
    <citation type="journal article" date="2017" name="Mycologia">
        <title>Fusarium algeriense, sp. nov., a novel toxigenic crown rot pathogen of durum wheat from Algeria is nested in the Fusarium burgessii species complex.</title>
        <authorList>
            <person name="Laraba I."/>
            <person name="Keddad A."/>
            <person name="Boureghda H."/>
            <person name="Abdallah N."/>
            <person name="Vaughan M.M."/>
            <person name="Proctor R.H."/>
            <person name="Busman M."/>
            <person name="O'Donnell K."/>
        </authorList>
    </citation>
    <scope>NUCLEOTIDE SEQUENCE</scope>
    <source>
        <strain evidence="9">NRRL 25174</strain>
    </source>
</reference>
<dbReference type="Gene3D" id="1.20.1250.20">
    <property type="entry name" value="MFS general substrate transporter like domains"/>
    <property type="match status" value="1"/>
</dbReference>
<dbReference type="GO" id="GO:0016020">
    <property type="term" value="C:membrane"/>
    <property type="evidence" value="ECO:0007669"/>
    <property type="project" value="UniProtKB-SubCell"/>
</dbReference>
<evidence type="ECO:0000313" key="9">
    <source>
        <dbReference type="EMBL" id="KAF4341344.1"/>
    </source>
</evidence>
<evidence type="ECO:0000256" key="3">
    <source>
        <dbReference type="ARBA" id="ARBA00022692"/>
    </source>
</evidence>
<comment type="caution">
    <text evidence="9">The sequence shown here is derived from an EMBL/GenBank/DDBJ whole genome shotgun (WGS) entry which is preliminary data.</text>
</comment>
<keyword evidence="4 8" id="KW-1133">Transmembrane helix</keyword>
<proteinExistence type="predicted"/>
<dbReference type="GO" id="GO:0022857">
    <property type="term" value="F:transmembrane transporter activity"/>
    <property type="evidence" value="ECO:0007669"/>
    <property type="project" value="InterPro"/>
</dbReference>
<reference evidence="9" key="2">
    <citation type="submission" date="2020-02" db="EMBL/GenBank/DDBJ databases">
        <title>Identification and distribution of gene clusters putatively required for synthesis of sphingolipid metabolism inhibitors in phylogenetically diverse species of the filamentous fungus Fusarium.</title>
        <authorList>
            <person name="Kim H.-S."/>
            <person name="Busman M."/>
            <person name="Brown D.W."/>
            <person name="Divon H."/>
            <person name="Uhlig S."/>
            <person name="Proctor R.H."/>
        </authorList>
    </citation>
    <scope>NUCLEOTIDE SEQUENCE</scope>
    <source>
        <strain evidence="9">NRRL 25174</strain>
    </source>
</reference>
<dbReference type="AlphaFoldDB" id="A0A9P5AMR2"/>
<evidence type="ECO:0000256" key="5">
    <source>
        <dbReference type="ARBA" id="ARBA00023136"/>
    </source>
</evidence>
<protein>
    <submittedName>
        <fullName evidence="9">Major facilitator superfamily transporter</fullName>
    </submittedName>
</protein>
<evidence type="ECO:0000256" key="7">
    <source>
        <dbReference type="SAM" id="MobiDB-lite"/>
    </source>
</evidence>
<comment type="subcellular location">
    <subcellularLocation>
        <location evidence="1">Membrane</location>
        <topology evidence="1">Multi-pass membrane protein</topology>
    </subcellularLocation>
</comment>
<dbReference type="SUPFAM" id="SSF103473">
    <property type="entry name" value="MFS general substrate transporter"/>
    <property type="match status" value="2"/>
</dbReference>
<dbReference type="OrthoDB" id="6730379at2759"/>
<feature type="transmembrane region" description="Helical" evidence="8">
    <location>
        <begin position="131"/>
        <end position="152"/>
    </location>
</feature>
<dbReference type="InterPro" id="IPR036259">
    <property type="entry name" value="MFS_trans_sf"/>
</dbReference>
<gene>
    <name evidence="9" type="ORF">FBEOM_4693</name>
</gene>
<feature type="transmembrane region" description="Helical" evidence="8">
    <location>
        <begin position="317"/>
        <end position="338"/>
    </location>
</feature>
<evidence type="ECO:0000256" key="4">
    <source>
        <dbReference type="ARBA" id="ARBA00022989"/>
    </source>
</evidence>
<organism evidence="9 10">
    <name type="scientific">Fusarium beomiforme</name>
    <dbReference type="NCBI Taxonomy" id="44412"/>
    <lineage>
        <taxon>Eukaryota</taxon>
        <taxon>Fungi</taxon>
        <taxon>Dikarya</taxon>
        <taxon>Ascomycota</taxon>
        <taxon>Pezizomycotina</taxon>
        <taxon>Sordariomycetes</taxon>
        <taxon>Hypocreomycetidae</taxon>
        <taxon>Hypocreales</taxon>
        <taxon>Nectriaceae</taxon>
        <taxon>Fusarium</taxon>
        <taxon>Fusarium burgessii species complex</taxon>
    </lineage>
</organism>
<keyword evidence="10" id="KW-1185">Reference proteome</keyword>
<dbReference type="PANTHER" id="PTHR43791">
    <property type="entry name" value="PERMEASE-RELATED"/>
    <property type="match status" value="1"/>
</dbReference>